<proteinExistence type="predicted"/>
<name>A0A835W6Q7_CHLIN</name>
<feature type="compositionally biased region" description="Basic and acidic residues" evidence="1">
    <location>
        <begin position="194"/>
        <end position="204"/>
    </location>
</feature>
<organism evidence="2 3">
    <name type="scientific">Chlamydomonas incerta</name>
    <dbReference type="NCBI Taxonomy" id="51695"/>
    <lineage>
        <taxon>Eukaryota</taxon>
        <taxon>Viridiplantae</taxon>
        <taxon>Chlorophyta</taxon>
        <taxon>core chlorophytes</taxon>
        <taxon>Chlorophyceae</taxon>
        <taxon>CS clade</taxon>
        <taxon>Chlamydomonadales</taxon>
        <taxon>Chlamydomonadaceae</taxon>
        <taxon>Chlamydomonas</taxon>
    </lineage>
</organism>
<feature type="region of interest" description="Disordered" evidence="1">
    <location>
        <begin position="40"/>
        <end position="77"/>
    </location>
</feature>
<sequence>MPGLVDALSASIRSHTGLHYVPSFNDFVSSANDDVEAMEAVAQQQRQQHDMDLAPRDQVPRPAAAAKTSNKSDDLPGLTSAVAMDIHKVNRFTSDRAASNFIDNARGGRNAPSVWQYILHSQGKERLPSFAELAGTSPSGSGLPAGAALSAATNTAAATMKQQPQPMNTKTIGAAELQKHFKVSQSQAEAMVAEADRDNDDRISSRPTQQEWDDIVANVVNEVSA</sequence>
<dbReference type="Proteomes" id="UP000650467">
    <property type="component" value="Unassembled WGS sequence"/>
</dbReference>
<dbReference type="AlphaFoldDB" id="A0A835W6Q7"/>
<evidence type="ECO:0000313" key="3">
    <source>
        <dbReference type="Proteomes" id="UP000650467"/>
    </source>
</evidence>
<evidence type="ECO:0000313" key="2">
    <source>
        <dbReference type="EMBL" id="KAG2439393.1"/>
    </source>
</evidence>
<accession>A0A835W6Q7</accession>
<dbReference type="EMBL" id="JAEHOC010000008">
    <property type="protein sequence ID" value="KAG2439393.1"/>
    <property type="molecule type" value="Genomic_DNA"/>
</dbReference>
<feature type="region of interest" description="Disordered" evidence="1">
    <location>
        <begin position="187"/>
        <end position="215"/>
    </location>
</feature>
<comment type="caution">
    <text evidence="2">The sequence shown here is derived from an EMBL/GenBank/DDBJ whole genome shotgun (WGS) entry which is preliminary data.</text>
</comment>
<gene>
    <name evidence="2" type="ORF">HXX76_004750</name>
</gene>
<evidence type="ECO:0000256" key="1">
    <source>
        <dbReference type="SAM" id="MobiDB-lite"/>
    </source>
</evidence>
<keyword evidence="3" id="KW-1185">Reference proteome</keyword>
<protein>
    <submittedName>
        <fullName evidence="2">Uncharacterized protein</fullName>
    </submittedName>
</protein>
<reference evidence="2" key="1">
    <citation type="journal article" date="2020" name="bioRxiv">
        <title>Comparative genomics of Chlamydomonas.</title>
        <authorList>
            <person name="Craig R.J."/>
            <person name="Hasan A.R."/>
            <person name="Ness R.W."/>
            <person name="Keightley P.D."/>
        </authorList>
    </citation>
    <scope>NUCLEOTIDE SEQUENCE</scope>
    <source>
        <strain evidence="2">SAG 7.73</strain>
    </source>
</reference>
<feature type="compositionally biased region" description="Basic and acidic residues" evidence="1">
    <location>
        <begin position="47"/>
        <end position="59"/>
    </location>
</feature>
<dbReference type="OrthoDB" id="528303at2759"/>